<dbReference type="PANTHER" id="PTHR37984">
    <property type="entry name" value="PROTEIN CBG26694"/>
    <property type="match status" value="1"/>
</dbReference>
<reference evidence="1" key="1">
    <citation type="submission" date="2017-07" db="EMBL/GenBank/DDBJ databases">
        <authorList>
            <person name="Mikheyev A."/>
            <person name="Grau M."/>
        </authorList>
    </citation>
    <scope>NUCLEOTIDE SEQUENCE</scope>
    <source>
        <tissue evidence="1">Venom_gland</tissue>
    </source>
</reference>
<proteinExistence type="predicted"/>
<evidence type="ECO:0000313" key="1">
    <source>
        <dbReference type="EMBL" id="LAB08879.1"/>
    </source>
</evidence>
<dbReference type="InterPro" id="IPR050951">
    <property type="entry name" value="Retrovirus_Pol_polyprotein"/>
</dbReference>
<dbReference type="EMBL" id="IACL01073685">
    <property type="protein sequence ID" value="LAB08879.1"/>
    <property type="molecule type" value="Transcribed_RNA"/>
</dbReference>
<dbReference type="PANTHER" id="PTHR37984:SF12">
    <property type="entry name" value="RIBONUCLEASE H"/>
    <property type="match status" value="1"/>
</dbReference>
<name>A0A2D4KJL3_9SAUR</name>
<sequence length="103" mass="11782">MDKEIKTWVATCTPCQESRPAPRTAPTHEWESPKTPWSRIHIYFAGPCQGHTFLIIVDAYSKLLKVSIMTLTMTETIRVLRKLFATTQMWLCQIMAPSSPESI</sequence>
<accession>A0A2D4KJL3</accession>
<protein>
    <recommendedName>
        <fullName evidence="2">Integrase catalytic domain-containing protein</fullName>
    </recommendedName>
</protein>
<organism evidence="1">
    <name type="scientific">Micrurus paraensis</name>
    <dbReference type="NCBI Taxonomy" id="1970185"/>
    <lineage>
        <taxon>Eukaryota</taxon>
        <taxon>Metazoa</taxon>
        <taxon>Chordata</taxon>
        <taxon>Craniata</taxon>
        <taxon>Vertebrata</taxon>
        <taxon>Euteleostomi</taxon>
        <taxon>Lepidosauria</taxon>
        <taxon>Squamata</taxon>
        <taxon>Bifurcata</taxon>
        <taxon>Unidentata</taxon>
        <taxon>Episquamata</taxon>
        <taxon>Toxicofera</taxon>
        <taxon>Serpentes</taxon>
        <taxon>Colubroidea</taxon>
        <taxon>Elapidae</taxon>
        <taxon>Elapinae</taxon>
        <taxon>Micrurus</taxon>
    </lineage>
</organism>
<reference evidence="1" key="2">
    <citation type="submission" date="2017-11" db="EMBL/GenBank/DDBJ databases">
        <title>Coralsnake Venomics: Analyses of Venom Gland Transcriptomes and Proteomes of Six Brazilian Taxa.</title>
        <authorList>
            <person name="Aird S.D."/>
            <person name="Jorge da Silva N."/>
            <person name="Qiu L."/>
            <person name="Villar-Briones A."/>
            <person name="Aparecida-Saddi V."/>
            <person name="Campos-Telles M.P."/>
            <person name="Grau M."/>
            <person name="Mikheyev A.S."/>
        </authorList>
    </citation>
    <scope>NUCLEOTIDE SEQUENCE</scope>
    <source>
        <tissue evidence="1">Venom_gland</tissue>
    </source>
</reference>
<evidence type="ECO:0008006" key="2">
    <source>
        <dbReference type="Google" id="ProtNLM"/>
    </source>
</evidence>
<dbReference type="AlphaFoldDB" id="A0A2D4KJL3"/>